<evidence type="ECO:0000313" key="2">
    <source>
        <dbReference type="EMBL" id="CAL4241621.1"/>
    </source>
</evidence>
<organism evidence="2 3">
    <name type="scientific">Meganyctiphanes norvegica</name>
    <name type="common">Northern krill</name>
    <name type="synonym">Thysanopoda norvegica</name>
    <dbReference type="NCBI Taxonomy" id="48144"/>
    <lineage>
        <taxon>Eukaryota</taxon>
        <taxon>Metazoa</taxon>
        <taxon>Ecdysozoa</taxon>
        <taxon>Arthropoda</taxon>
        <taxon>Crustacea</taxon>
        <taxon>Multicrustacea</taxon>
        <taxon>Malacostraca</taxon>
        <taxon>Eumalacostraca</taxon>
        <taxon>Eucarida</taxon>
        <taxon>Euphausiacea</taxon>
        <taxon>Euphausiidae</taxon>
        <taxon>Meganyctiphanes</taxon>
    </lineage>
</organism>
<feature type="compositionally biased region" description="Polar residues" evidence="1">
    <location>
        <begin position="137"/>
        <end position="159"/>
    </location>
</feature>
<feature type="non-terminal residue" evidence="2">
    <location>
        <position position="406"/>
    </location>
</feature>
<feature type="compositionally biased region" description="Low complexity" evidence="1">
    <location>
        <begin position="236"/>
        <end position="249"/>
    </location>
</feature>
<name>A0AAV2SW67_MEGNR</name>
<comment type="caution">
    <text evidence="2">The sequence shown here is derived from an EMBL/GenBank/DDBJ whole genome shotgun (WGS) entry which is preliminary data.</text>
</comment>
<dbReference type="EMBL" id="CAXKWB010130175">
    <property type="protein sequence ID" value="CAL4241621.1"/>
    <property type="molecule type" value="Genomic_DNA"/>
</dbReference>
<evidence type="ECO:0000256" key="1">
    <source>
        <dbReference type="SAM" id="MobiDB-lite"/>
    </source>
</evidence>
<feature type="compositionally biased region" description="Low complexity" evidence="1">
    <location>
        <begin position="124"/>
        <end position="136"/>
    </location>
</feature>
<evidence type="ECO:0000313" key="3">
    <source>
        <dbReference type="Proteomes" id="UP001497623"/>
    </source>
</evidence>
<feature type="region of interest" description="Disordered" evidence="1">
    <location>
        <begin position="229"/>
        <end position="263"/>
    </location>
</feature>
<sequence>MQSSVERLSKSCGSGIRLSAKQGSPSTPGSPRLPRSSRSTPRTRRHSWSLTVDAENQEPRDNPGGTTRVRTGGKKSQGGGNGSTKKKSLKKAASPKKVGVARSLTFTELGESSHISGDGAGDAKISSSKISSSKHSLTASVSLTPNLNVKLSISDSPESPTLVKKVEKLRRQRSKGLGSSGTKKLKMSPSSSSHNVDDPAIKAKDPAFYSLPCLEVGDGVRKCSPLSPSQEGFYGSSQSPLSPRSPLSSVCEPQASQTSPGMGVITTTAPIDILTQPKSPSLVTTGLVSSSGKKVKVLTSPSKRSSKHNLKSLSKSMDRLPAVAGSQGERLKLLPKKVKKKLGARSVTDLSTNMVSVPSIKPTGSQPTLDWTIKPTGSQPTLDWIISEPPLPLSSDIDPVVPPKLK</sequence>
<feature type="region of interest" description="Disordered" evidence="1">
    <location>
        <begin position="1"/>
        <end position="200"/>
    </location>
</feature>
<accession>A0AAV2SW67</accession>
<feature type="compositionally biased region" description="Polar residues" evidence="1">
    <location>
        <begin position="254"/>
        <end position="263"/>
    </location>
</feature>
<feature type="compositionally biased region" description="Low complexity" evidence="1">
    <location>
        <begin position="24"/>
        <end position="40"/>
    </location>
</feature>
<feature type="compositionally biased region" description="Basic residues" evidence="1">
    <location>
        <begin position="84"/>
        <end position="94"/>
    </location>
</feature>
<dbReference type="Proteomes" id="UP001497623">
    <property type="component" value="Unassembled WGS sequence"/>
</dbReference>
<reference evidence="2 3" key="1">
    <citation type="submission" date="2024-05" db="EMBL/GenBank/DDBJ databases">
        <authorList>
            <person name="Wallberg A."/>
        </authorList>
    </citation>
    <scope>NUCLEOTIDE SEQUENCE [LARGE SCALE GENOMIC DNA]</scope>
</reference>
<protein>
    <submittedName>
        <fullName evidence="2">Uncharacterized protein</fullName>
    </submittedName>
</protein>
<gene>
    <name evidence="2" type="ORF">MNOR_LOCUS40714</name>
</gene>
<keyword evidence="3" id="KW-1185">Reference proteome</keyword>
<proteinExistence type="predicted"/>
<dbReference type="AlphaFoldDB" id="A0AAV2SW67"/>